<protein>
    <recommendedName>
        <fullName evidence="7">Dolichol phosphate-mannose biosynthesis regulatory protein</fullName>
    </recommendedName>
</protein>
<comment type="pathway">
    <text evidence="7">Protein modification; protein glycosylation.</text>
</comment>
<evidence type="ECO:0000256" key="2">
    <source>
        <dbReference type="ARBA" id="ARBA00005478"/>
    </source>
</evidence>
<dbReference type="eggNOG" id="KOG3488">
    <property type="taxonomic scope" value="Eukaryota"/>
</dbReference>
<evidence type="ECO:0000256" key="1">
    <source>
        <dbReference type="ARBA" id="ARBA00004477"/>
    </source>
</evidence>
<comment type="subcellular location">
    <subcellularLocation>
        <location evidence="1 7">Endoplasmic reticulum membrane</location>
        <topology evidence="1 7">Multi-pass membrane protein</topology>
    </subcellularLocation>
</comment>
<dbReference type="GO" id="GO:0030234">
    <property type="term" value="F:enzyme regulator activity"/>
    <property type="evidence" value="ECO:0007669"/>
    <property type="project" value="UniProtKB-UniRule"/>
</dbReference>
<proteinExistence type="inferred from homology"/>
<evidence type="ECO:0000256" key="6">
    <source>
        <dbReference type="ARBA" id="ARBA00023136"/>
    </source>
</evidence>
<dbReference type="InterPro" id="IPR009914">
    <property type="entry name" value="DPM2"/>
</dbReference>
<evidence type="ECO:0000256" key="4">
    <source>
        <dbReference type="ARBA" id="ARBA00022824"/>
    </source>
</evidence>
<evidence type="ECO:0000256" key="7">
    <source>
        <dbReference type="RuleBase" id="RU365084"/>
    </source>
</evidence>
<dbReference type="OrthoDB" id="311279at2759"/>
<accession>R4XD67</accession>
<comment type="subunit">
    <text evidence="7">Component of the dolichol-phosphate mannose (DPM) synthase complex.</text>
</comment>
<dbReference type="Pfam" id="PF07297">
    <property type="entry name" value="DPM2"/>
    <property type="match status" value="1"/>
</dbReference>
<dbReference type="Proteomes" id="UP000013776">
    <property type="component" value="Unassembled WGS sequence"/>
</dbReference>
<sequence length="87" mass="9704">MASSIDKLIGLLMLFVASFVFVYYTMWVMIMPFVDQGHPLHELFPAREWAIRIPVILLLTGGTLVGSFLGFVMVKSAQKKAAKSKAK</sequence>
<dbReference type="GO" id="GO:0180047">
    <property type="term" value="P:dolichol phosphate mannose biosynthetic process"/>
    <property type="evidence" value="ECO:0007669"/>
    <property type="project" value="InterPro"/>
</dbReference>
<keyword evidence="9" id="KW-1185">Reference proteome</keyword>
<dbReference type="GO" id="GO:0005789">
    <property type="term" value="C:endoplasmic reticulum membrane"/>
    <property type="evidence" value="ECO:0007669"/>
    <property type="project" value="UniProtKB-SubCell"/>
</dbReference>
<dbReference type="VEuPathDB" id="FungiDB:TAPDE_003972"/>
<feature type="transmembrane region" description="Helical" evidence="7">
    <location>
        <begin position="53"/>
        <end position="74"/>
    </location>
</feature>
<dbReference type="GO" id="GO:0006506">
    <property type="term" value="P:GPI anchor biosynthetic process"/>
    <property type="evidence" value="ECO:0007669"/>
    <property type="project" value="TreeGrafter"/>
</dbReference>
<evidence type="ECO:0000313" key="9">
    <source>
        <dbReference type="Proteomes" id="UP000013776"/>
    </source>
</evidence>
<dbReference type="STRING" id="1097556.R4XD67"/>
<dbReference type="PANTHER" id="PTHR15039:SF11">
    <property type="entry name" value="DOLICHOL PHOSPHATE-MANNOSE BIOSYNTHESIS REGULATORY PROTEIN"/>
    <property type="match status" value="1"/>
</dbReference>
<comment type="caution">
    <text evidence="8">The sequence shown here is derived from an EMBL/GenBank/DDBJ whole genome shotgun (WGS) entry which is preliminary data.</text>
</comment>
<keyword evidence="6 7" id="KW-0472">Membrane</keyword>
<dbReference type="GO" id="GO:0033185">
    <property type="term" value="C:dolichol-phosphate-mannose synthase complex"/>
    <property type="evidence" value="ECO:0007669"/>
    <property type="project" value="TreeGrafter"/>
</dbReference>
<keyword evidence="3 7" id="KW-0812">Transmembrane</keyword>
<dbReference type="UniPathway" id="UPA00378"/>
<dbReference type="EMBL" id="CAHR02000175">
    <property type="protein sequence ID" value="CCG83770.1"/>
    <property type="molecule type" value="Genomic_DNA"/>
</dbReference>
<gene>
    <name evidence="8" type="ORF">TAPDE_003972</name>
</gene>
<comment type="function">
    <text evidence="7">Regulatory subunit of the dolichol-phosphate mannose (DPM) synthase complex; essential for the ER localization.</text>
</comment>
<name>R4XD67_TAPDE</name>
<comment type="similarity">
    <text evidence="2 7">Belongs to the DPM2 family.</text>
</comment>
<dbReference type="AlphaFoldDB" id="R4XD67"/>
<evidence type="ECO:0000256" key="5">
    <source>
        <dbReference type="ARBA" id="ARBA00022989"/>
    </source>
</evidence>
<organism evidence="8 9">
    <name type="scientific">Taphrina deformans (strain PYCC 5710 / ATCC 11124 / CBS 356.35 / IMI 108563 / JCM 9778 / NBRC 8474)</name>
    <name type="common">Peach leaf curl fungus</name>
    <name type="synonym">Lalaria deformans</name>
    <dbReference type="NCBI Taxonomy" id="1097556"/>
    <lineage>
        <taxon>Eukaryota</taxon>
        <taxon>Fungi</taxon>
        <taxon>Dikarya</taxon>
        <taxon>Ascomycota</taxon>
        <taxon>Taphrinomycotina</taxon>
        <taxon>Taphrinomycetes</taxon>
        <taxon>Taphrinales</taxon>
        <taxon>Taphrinaceae</taxon>
        <taxon>Taphrina</taxon>
    </lineage>
</organism>
<feature type="transmembrane region" description="Helical" evidence="7">
    <location>
        <begin position="12"/>
        <end position="33"/>
    </location>
</feature>
<evidence type="ECO:0000256" key="3">
    <source>
        <dbReference type="ARBA" id="ARBA00022692"/>
    </source>
</evidence>
<dbReference type="PANTHER" id="PTHR15039">
    <property type="entry name" value="DOLICHOL PHOSPHATE-MANNOSE BIOSYNTHESIS REGULATORY PROTEIN"/>
    <property type="match status" value="1"/>
</dbReference>
<keyword evidence="4 7" id="KW-0256">Endoplasmic reticulum</keyword>
<reference evidence="8 9" key="1">
    <citation type="journal article" date="2013" name="MBio">
        <title>Genome sequencing of the plant pathogen Taphrina deformans, the causal agent of peach leaf curl.</title>
        <authorList>
            <person name="Cisse O.H."/>
            <person name="Almeida J.M.G.C.F."/>
            <person name="Fonseca A."/>
            <person name="Kumar A.A."/>
            <person name="Salojaervi J."/>
            <person name="Overmyer K."/>
            <person name="Hauser P.M."/>
            <person name="Pagni M."/>
        </authorList>
    </citation>
    <scope>NUCLEOTIDE SEQUENCE [LARGE SCALE GENOMIC DNA]</scope>
    <source>
        <strain evidence="9">PYCC 5710 / ATCC 11124 / CBS 356.35 / IMI 108563 / JCM 9778 / NBRC 8474</strain>
    </source>
</reference>
<evidence type="ECO:0000313" key="8">
    <source>
        <dbReference type="EMBL" id="CCG83770.1"/>
    </source>
</evidence>
<keyword evidence="5 7" id="KW-1133">Transmembrane helix</keyword>